<dbReference type="VEuPathDB" id="FungiDB:SCHCODRAFT_02628300"/>
<evidence type="ECO:0000256" key="10">
    <source>
        <dbReference type="ARBA" id="ARBA00023033"/>
    </source>
</evidence>
<dbReference type="EMBL" id="GL377307">
    <property type="protein sequence ID" value="EFI96144.1"/>
    <property type="molecule type" value="Genomic_DNA"/>
</dbReference>
<protein>
    <recommendedName>
        <fullName evidence="17">Cytochrome P450</fullName>
    </recommendedName>
</protein>
<dbReference type="Pfam" id="PF00067">
    <property type="entry name" value="p450"/>
    <property type="match status" value="1"/>
</dbReference>
<proteinExistence type="inferred from homology"/>
<dbReference type="GO" id="GO:0005506">
    <property type="term" value="F:iron ion binding"/>
    <property type="evidence" value="ECO:0007669"/>
    <property type="project" value="InterPro"/>
</dbReference>
<evidence type="ECO:0008006" key="17">
    <source>
        <dbReference type="Google" id="ProtNLM"/>
    </source>
</evidence>
<evidence type="ECO:0000256" key="9">
    <source>
        <dbReference type="ARBA" id="ARBA00023004"/>
    </source>
</evidence>
<dbReference type="eggNOG" id="KOG0156">
    <property type="taxonomic scope" value="Eukaryota"/>
</dbReference>
<dbReference type="AlphaFoldDB" id="D8Q876"/>
<dbReference type="InterPro" id="IPR002403">
    <property type="entry name" value="Cyt_P450_E_grp-IV"/>
</dbReference>
<evidence type="ECO:0000256" key="1">
    <source>
        <dbReference type="ARBA" id="ARBA00001971"/>
    </source>
</evidence>
<evidence type="ECO:0000256" key="14">
    <source>
        <dbReference type="SAM" id="SignalP"/>
    </source>
</evidence>
<keyword evidence="16" id="KW-1185">Reference proteome</keyword>
<dbReference type="GO" id="GO:0020037">
    <property type="term" value="F:heme binding"/>
    <property type="evidence" value="ECO:0007669"/>
    <property type="project" value="InterPro"/>
</dbReference>
<comment type="cofactor">
    <cofactor evidence="1 12">
        <name>heme</name>
        <dbReference type="ChEBI" id="CHEBI:30413"/>
    </cofactor>
</comment>
<dbReference type="PRINTS" id="PR00465">
    <property type="entry name" value="EP450IV"/>
</dbReference>
<evidence type="ECO:0000313" key="16">
    <source>
        <dbReference type="Proteomes" id="UP000007431"/>
    </source>
</evidence>
<keyword evidence="7" id="KW-1133">Transmembrane helix</keyword>
<dbReference type="Proteomes" id="UP000007431">
    <property type="component" value="Unassembled WGS sequence"/>
</dbReference>
<dbReference type="InterPro" id="IPR001128">
    <property type="entry name" value="Cyt_P450"/>
</dbReference>
<evidence type="ECO:0000256" key="8">
    <source>
        <dbReference type="ARBA" id="ARBA00023002"/>
    </source>
</evidence>
<evidence type="ECO:0000256" key="2">
    <source>
        <dbReference type="ARBA" id="ARBA00004370"/>
    </source>
</evidence>
<evidence type="ECO:0000313" key="15">
    <source>
        <dbReference type="EMBL" id="EFI96144.1"/>
    </source>
</evidence>
<dbReference type="Gene3D" id="1.10.630.10">
    <property type="entry name" value="Cytochrome P450"/>
    <property type="match status" value="1"/>
</dbReference>
<dbReference type="InParanoid" id="D8Q876"/>
<keyword evidence="5" id="KW-0812">Transmembrane</keyword>
<dbReference type="GO" id="GO:0004497">
    <property type="term" value="F:monooxygenase activity"/>
    <property type="evidence" value="ECO:0007669"/>
    <property type="project" value="UniProtKB-KW"/>
</dbReference>
<dbReference type="InterPro" id="IPR017972">
    <property type="entry name" value="Cyt_P450_CS"/>
</dbReference>
<organism evidence="16">
    <name type="scientific">Schizophyllum commune (strain H4-8 / FGSC 9210)</name>
    <name type="common">Split gill fungus</name>
    <dbReference type="NCBI Taxonomy" id="578458"/>
    <lineage>
        <taxon>Eukaryota</taxon>
        <taxon>Fungi</taxon>
        <taxon>Dikarya</taxon>
        <taxon>Basidiomycota</taxon>
        <taxon>Agaricomycotina</taxon>
        <taxon>Agaricomycetes</taxon>
        <taxon>Agaricomycetidae</taxon>
        <taxon>Agaricales</taxon>
        <taxon>Schizophyllaceae</taxon>
        <taxon>Schizophyllum</taxon>
    </lineage>
</organism>
<evidence type="ECO:0000256" key="7">
    <source>
        <dbReference type="ARBA" id="ARBA00022989"/>
    </source>
</evidence>
<keyword evidence="14" id="KW-0732">Signal</keyword>
<dbReference type="GO" id="GO:0016705">
    <property type="term" value="F:oxidoreductase activity, acting on paired donors, with incorporation or reduction of molecular oxygen"/>
    <property type="evidence" value="ECO:0007669"/>
    <property type="project" value="InterPro"/>
</dbReference>
<dbReference type="PANTHER" id="PTHR46206">
    <property type="entry name" value="CYTOCHROME P450"/>
    <property type="match status" value="1"/>
</dbReference>
<reference evidence="15 16" key="1">
    <citation type="journal article" date="2010" name="Nat. Biotechnol.">
        <title>Genome sequence of the model mushroom Schizophyllum commune.</title>
        <authorList>
            <person name="Ohm R.A."/>
            <person name="de Jong J.F."/>
            <person name="Lugones L.G."/>
            <person name="Aerts A."/>
            <person name="Kothe E."/>
            <person name="Stajich J.E."/>
            <person name="de Vries R.P."/>
            <person name="Record E."/>
            <person name="Levasseur A."/>
            <person name="Baker S.E."/>
            <person name="Bartholomew K.A."/>
            <person name="Coutinho P.M."/>
            <person name="Erdmann S."/>
            <person name="Fowler T.J."/>
            <person name="Gathman A.C."/>
            <person name="Lombard V."/>
            <person name="Henrissat B."/>
            <person name="Knabe N."/>
            <person name="Kuees U."/>
            <person name="Lilly W.W."/>
            <person name="Lindquist E."/>
            <person name="Lucas S."/>
            <person name="Magnuson J.K."/>
            <person name="Piumi F."/>
            <person name="Raudaskoski M."/>
            <person name="Salamov A."/>
            <person name="Schmutz J."/>
            <person name="Schwarze F.W.M.R."/>
            <person name="vanKuyk P.A."/>
            <person name="Horton J.S."/>
            <person name="Grigoriev I.V."/>
            <person name="Woesten H.A.B."/>
        </authorList>
    </citation>
    <scope>NUCLEOTIDE SEQUENCE [LARGE SCALE GENOMIC DNA]</scope>
    <source>
        <strain evidence="16">H4-8 / FGSC 9210</strain>
    </source>
</reference>
<evidence type="ECO:0000256" key="3">
    <source>
        <dbReference type="ARBA" id="ARBA00010617"/>
    </source>
</evidence>
<dbReference type="HOGENOM" id="CLU_022195_0_2_1"/>
<keyword evidence="11" id="KW-0472">Membrane</keyword>
<evidence type="ECO:0000256" key="12">
    <source>
        <dbReference type="PIRSR" id="PIRSR602403-1"/>
    </source>
</evidence>
<name>D8Q876_SCHCM</name>
<dbReference type="CDD" id="cd11041">
    <property type="entry name" value="CYP503A1-like"/>
    <property type="match status" value="1"/>
</dbReference>
<dbReference type="PROSITE" id="PS00086">
    <property type="entry name" value="CYTOCHROME_P450"/>
    <property type="match status" value="1"/>
</dbReference>
<feature type="binding site" description="axial binding residue" evidence="12">
    <location>
        <position position="424"/>
    </location>
    <ligand>
        <name>heme</name>
        <dbReference type="ChEBI" id="CHEBI:30413"/>
    </ligand>
    <ligandPart>
        <name>Fe</name>
        <dbReference type="ChEBI" id="CHEBI:18248"/>
    </ligandPart>
</feature>
<comment type="similarity">
    <text evidence="3 13">Belongs to the cytochrome P450 family.</text>
</comment>
<evidence type="ECO:0000256" key="13">
    <source>
        <dbReference type="RuleBase" id="RU000461"/>
    </source>
</evidence>
<dbReference type="InterPro" id="IPR036396">
    <property type="entry name" value="Cyt_P450_sf"/>
</dbReference>
<comment type="subcellular location">
    <subcellularLocation>
        <location evidence="2">Membrane</location>
    </subcellularLocation>
</comment>
<keyword evidence="10 13" id="KW-0503">Monooxygenase</keyword>
<sequence>MLLAVFELAAGVALAFALSRSFRNTQQDLSSIPAIGPSHWLTSWFSALKAILYMQDYIQEGYEKYKGRAFRIPEMTRWVVVLSGDLVHEYLMQTDYTMGKTAVSNPYHIALYQRLTRKLADIFPLMHEEAKRALDDALLVDTRDDWQSIDVNQLAKEVVCSSGNMAFVGPQLARDPRYVAVCCKYSDTVAMASVLPNFFPDLLKPLVLRFFAVGSYVNEMARLLGPIIEERRQNAKEDGQNEDDLLQWLMEKSDDDPYERTTEALSRRILLTNFVTVPATLTFTHAMYHVAANAEYAKILREEVASVVSVHGWSKDAMDRLYLMDSLFKETTRFDGLGALTLTRKARETFQLSDGTVIPRDTYVTVAKASIQHDKAYFRDPDTFDPWRFAKAAESRESGLREKEDELVYTSATDLGFGHGRTACPGRFFAAMQMKMMMAHLVYHYEITFAPGGAPGSTRRPGNKWFAGHCIPDPGAKLYFRRLADKAL</sequence>
<feature type="signal peptide" evidence="14">
    <location>
        <begin position="1"/>
        <end position="17"/>
    </location>
</feature>
<keyword evidence="9 12" id="KW-0408">Iron</keyword>
<dbReference type="PANTHER" id="PTHR46206:SF5">
    <property type="entry name" value="P450, PUTATIVE (EUROFUNG)-RELATED"/>
    <property type="match status" value="1"/>
</dbReference>
<accession>D8Q876</accession>
<feature type="chain" id="PRO_5003120650" description="Cytochrome P450" evidence="14">
    <location>
        <begin position="18"/>
        <end position="488"/>
    </location>
</feature>
<keyword evidence="8 13" id="KW-0560">Oxidoreductase</keyword>
<dbReference type="SUPFAM" id="SSF48264">
    <property type="entry name" value="Cytochrome P450"/>
    <property type="match status" value="1"/>
</dbReference>
<evidence type="ECO:0000256" key="4">
    <source>
        <dbReference type="ARBA" id="ARBA00022617"/>
    </source>
</evidence>
<dbReference type="GO" id="GO:0016020">
    <property type="term" value="C:membrane"/>
    <property type="evidence" value="ECO:0007669"/>
    <property type="project" value="UniProtKB-SubCell"/>
</dbReference>
<keyword evidence="4 12" id="KW-0349">Heme</keyword>
<keyword evidence="6 12" id="KW-0479">Metal-binding</keyword>
<evidence type="ECO:0000256" key="6">
    <source>
        <dbReference type="ARBA" id="ARBA00022723"/>
    </source>
</evidence>
<evidence type="ECO:0000256" key="11">
    <source>
        <dbReference type="ARBA" id="ARBA00023136"/>
    </source>
</evidence>
<gene>
    <name evidence="15" type="ORF">SCHCODRAFT_235572</name>
</gene>
<dbReference type="OMA" id="WITHGNE"/>
<evidence type="ECO:0000256" key="5">
    <source>
        <dbReference type="ARBA" id="ARBA00022692"/>
    </source>
</evidence>